<dbReference type="Proteomes" id="UP001314263">
    <property type="component" value="Unassembled WGS sequence"/>
</dbReference>
<name>A0AAV1HY55_9CHLO</name>
<feature type="compositionally biased region" description="Low complexity" evidence="1">
    <location>
        <begin position="83"/>
        <end position="106"/>
    </location>
</feature>
<feature type="chain" id="PRO_5043359523" description="Extracellular protein" evidence="2">
    <location>
        <begin position="24"/>
        <end position="106"/>
    </location>
</feature>
<dbReference type="EMBL" id="CAUYUE010000003">
    <property type="protein sequence ID" value="CAK0750438.1"/>
    <property type="molecule type" value="Genomic_DNA"/>
</dbReference>
<sequence length="106" mass="10118">MQRTVILAVCAFALLIASQQVSAGGTRQLDAEAQATLIESRMTGRHLMADLLTPGTASDDNGSAESSSASNGGSAGGTGAGSSGPSSSQAPSAAAKAPASLAPASG</sequence>
<reference evidence="3 4" key="1">
    <citation type="submission" date="2023-10" db="EMBL/GenBank/DDBJ databases">
        <authorList>
            <person name="Maclean D."/>
            <person name="Macfadyen A."/>
        </authorList>
    </citation>
    <scope>NUCLEOTIDE SEQUENCE [LARGE SCALE GENOMIC DNA]</scope>
</reference>
<protein>
    <recommendedName>
        <fullName evidence="5">Extracellular protein</fullName>
    </recommendedName>
</protein>
<keyword evidence="4" id="KW-1185">Reference proteome</keyword>
<comment type="caution">
    <text evidence="3">The sequence shown here is derived from an EMBL/GenBank/DDBJ whole genome shotgun (WGS) entry which is preliminary data.</text>
</comment>
<dbReference type="AlphaFoldDB" id="A0AAV1HY55"/>
<evidence type="ECO:0000256" key="2">
    <source>
        <dbReference type="SAM" id="SignalP"/>
    </source>
</evidence>
<accession>A0AAV1HY55</accession>
<feature type="region of interest" description="Disordered" evidence="1">
    <location>
        <begin position="48"/>
        <end position="106"/>
    </location>
</feature>
<keyword evidence="2" id="KW-0732">Signal</keyword>
<evidence type="ECO:0008006" key="5">
    <source>
        <dbReference type="Google" id="ProtNLM"/>
    </source>
</evidence>
<feature type="compositionally biased region" description="Gly residues" evidence="1">
    <location>
        <begin position="73"/>
        <end position="82"/>
    </location>
</feature>
<organism evidence="3 4">
    <name type="scientific">Coccomyxa viridis</name>
    <dbReference type="NCBI Taxonomy" id="1274662"/>
    <lineage>
        <taxon>Eukaryota</taxon>
        <taxon>Viridiplantae</taxon>
        <taxon>Chlorophyta</taxon>
        <taxon>core chlorophytes</taxon>
        <taxon>Trebouxiophyceae</taxon>
        <taxon>Trebouxiophyceae incertae sedis</taxon>
        <taxon>Coccomyxaceae</taxon>
        <taxon>Coccomyxa</taxon>
    </lineage>
</organism>
<proteinExistence type="predicted"/>
<gene>
    <name evidence="3" type="ORF">CVIRNUC_001991</name>
</gene>
<evidence type="ECO:0000313" key="3">
    <source>
        <dbReference type="EMBL" id="CAK0750438.1"/>
    </source>
</evidence>
<evidence type="ECO:0000313" key="4">
    <source>
        <dbReference type="Proteomes" id="UP001314263"/>
    </source>
</evidence>
<feature type="compositionally biased region" description="Low complexity" evidence="1">
    <location>
        <begin position="63"/>
        <end position="72"/>
    </location>
</feature>
<evidence type="ECO:0000256" key="1">
    <source>
        <dbReference type="SAM" id="MobiDB-lite"/>
    </source>
</evidence>
<feature type="signal peptide" evidence="2">
    <location>
        <begin position="1"/>
        <end position="23"/>
    </location>
</feature>